<sequence>MSKRLVIAVAAVAVAAVAGCAGPDGGPTPVATSSPVQAAGEALSIGECGAASDADIAAAIGSTRARQTVRNPMRCRWEAADGSAVTFAWFRGSPIEGRTPSGAGDRVSRVRLGGHTGKLWPADGFCEIAVGSGASDFIDWRIDTAPGAGAQACSAARRLATGTLDRAE</sequence>
<keyword evidence="3" id="KW-1185">Reference proteome</keyword>
<name>A0A9X2IZW9_9NOCA</name>
<dbReference type="RefSeq" id="WP_251917302.1">
    <property type="nucleotide sequence ID" value="NZ_JAMRXG010000017.1"/>
</dbReference>
<dbReference type="PROSITE" id="PS51257">
    <property type="entry name" value="PROKAR_LIPOPROTEIN"/>
    <property type="match status" value="1"/>
</dbReference>
<feature type="signal peptide" evidence="1">
    <location>
        <begin position="1"/>
        <end position="21"/>
    </location>
</feature>
<evidence type="ECO:0000313" key="2">
    <source>
        <dbReference type="EMBL" id="MCM6777848.1"/>
    </source>
</evidence>
<dbReference type="EMBL" id="JAMRXG010000017">
    <property type="protein sequence ID" value="MCM6777848.1"/>
    <property type="molecule type" value="Genomic_DNA"/>
</dbReference>
<dbReference type="Proteomes" id="UP001139157">
    <property type="component" value="Unassembled WGS sequence"/>
</dbReference>
<feature type="chain" id="PRO_5040766119" evidence="1">
    <location>
        <begin position="22"/>
        <end position="168"/>
    </location>
</feature>
<keyword evidence="1" id="KW-0732">Signal</keyword>
<dbReference type="Pfam" id="PF12079">
    <property type="entry name" value="DUF3558"/>
    <property type="match status" value="1"/>
</dbReference>
<organism evidence="2 3">
    <name type="scientific">Nocardia pulmonis</name>
    <dbReference type="NCBI Taxonomy" id="2951408"/>
    <lineage>
        <taxon>Bacteria</taxon>
        <taxon>Bacillati</taxon>
        <taxon>Actinomycetota</taxon>
        <taxon>Actinomycetes</taxon>
        <taxon>Mycobacteriales</taxon>
        <taxon>Nocardiaceae</taxon>
        <taxon>Nocardia</taxon>
    </lineage>
</organism>
<evidence type="ECO:0000256" key="1">
    <source>
        <dbReference type="SAM" id="SignalP"/>
    </source>
</evidence>
<reference evidence="2" key="1">
    <citation type="submission" date="2022-06" db="EMBL/GenBank/DDBJ databases">
        <title>Novel species in genus nocardia.</title>
        <authorList>
            <person name="Li F."/>
        </authorList>
    </citation>
    <scope>NUCLEOTIDE SEQUENCE</scope>
    <source>
        <strain evidence="2">CDC141</strain>
    </source>
</reference>
<proteinExistence type="predicted"/>
<protein>
    <submittedName>
        <fullName evidence="2">DUF3558 domain-containing protein</fullName>
    </submittedName>
</protein>
<dbReference type="InterPro" id="IPR024520">
    <property type="entry name" value="DUF3558"/>
</dbReference>
<accession>A0A9X2IZW9</accession>
<dbReference type="AlphaFoldDB" id="A0A9X2IZW9"/>
<evidence type="ECO:0000313" key="3">
    <source>
        <dbReference type="Proteomes" id="UP001139157"/>
    </source>
</evidence>
<gene>
    <name evidence="2" type="ORF">NDR86_30615</name>
</gene>
<comment type="caution">
    <text evidence="2">The sequence shown here is derived from an EMBL/GenBank/DDBJ whole genome shotgun (WGS) entry which is preliminary data.</text>
</comment>